<evidence type="ECO:0000256" key="1">
    <source>
        <dbReference type="SAM" id="MobiDB-lite"/>
    </source>
</evidence>
<feature type="region of interest" description="Disordered" evidence="1">
    <location>
        <begin position="1"/>
        <end position="24"/>
    </location>
</feature>
<dbReference type="Proteomes" id="UP000887565">
    <property type="component" value="Unplaced"/>
</dbReference>
<dbReference type="AlphaFoldDB" id="A0A915I7Q6"/>
<accession>A0A915I7Q6</accession>
<protein>
    <submittedName>
        <fullName evidence="3">Uncharacterized protein</fullName>
    </submittedName>
</protein>
<dbReference type="WBParaSite" id="nRc.2.0.1.t10194-RA">
    <property type="protein sequence ID" value="nRc.2.0.1.t10194-RA"/>
    <property type="gene ID" value="nRc.2.0.1.g10194"/>
</dbReference>
<reference evidence="3" key="1">
    <citation type="submission" date="2022-11" db="UniProtKB">
        <authorList>
            <consortium name="WormBaseParasite"/>
        </authorList>
    </citation>
    <scope>IDENTIFICATION</scope>
</reference>
<organism evidence="2 3">
    <name type="scientific">Romanomermis culicivorax</name>
    <name type="common">Nematode worm</name>
    <dbReference type="NCBI Taxonomy" id="13658"/>
    <lineage>
        <taxon>Eukaryota</taxon>
        <taxon>Metazoa</taxon>
        <taxon>Ecdysozoa</taxon>
        <taxon>Nematoda</taxon>
        <taxon>Enoplea</taxon>
        <taxon>Dorylaimia</taxon>
        <taxon>Mermithida</taxon>
        <taxon>Mermithoidea</taxon>
        <taxon>Mermithidae</taxon>
        <taxon>Romanomermis</taxon>
    </lineage>
</organism>
<evidence type="ECO:0000313" key="3">
    <source>
        <dbReference type="WBParaSite" id="nRc.2.0.1.t10194-RA"/>
    </source>
</evidence>
<keyword evidence="2" id="KW-1185">Reference proteome</keyword>
<name>A0A915I7Q6_ROMCU</name>
<sequence length="131" mass="14981">MHPSKLPSIKGSKQNMSSLTDDGKVEPYDDAPVCARVIDRALRTNDITSIYHAVRAPMSLLFLSEIDQNMVMSDEVKRMNFNLVVNDLFTTYGPPETWPIYEIKFYHQIAETPALTPLYSLPNHHKWMNAV</sequence>
<feature type="compositionally biased region" description="Polar residues" evidence="1">
    <location>
        <begin position="11"/>
        <end position="20"/>
    </location>
</feature>
<evidence type="ECO:0000313" key="2">
    <source>
        <dbReference type="Proteomes" id="UP000887565"/>
    </source>
</evidence>
<proteinExistence type="predicted"/>